<accession>A0A329Y951</accession>
<dbReference type="RefSeq" id="WP_112344961.1">
    <property type="nucleotide sequence ID" value="NZ_QMKK01000054.1"/>
</dbReference>
<dbReference type="AlphaFoldDB" id="A0A329Y951"/>
<protein>
    <submittedName>
        <fullName evidence="1">Uncharacterized protein</fullName>
    </submittedName>
</protein>
<dbReference type="EMBL" id="QMKK01000054">
    <property type="protein sequence ID" value="RAX38472.1"/>
    <property type="molecule type" value="Genomic_DNA"/>
</dbReference>
<reference evidence="1 2" key="1">
    <citation type="submission" date="2018-06" db="EMBL/GenBank/DDBJ databases">
        <title>Whole Genome Sequence of an efficient microsymbiont, Rhizobium tropici.</title>
        <authorList>
            <person name="Srinivasan R."/>
            <person name="Singh H.V."/>
            <person name="Srivastava R."/>
            <person name="Kumari B."/>
            <person name="Radhakrishna A."/>
        </authorList>
    </citation>
    <scope>NUCLEOTIDE SEQUENCE [LARGE SCALE GENOMIC DNA]</scope>
    <source>
        <strain evidence="1 2">IGFRI Rhizo-19</strain>
    </source>
</reference>
<dbReference type="Proteomes" id="UP000251205">
    <property type="component" value="Unassembled WGS sequence"/>
</dbReference>
<name>A0A329Y951_RHITR</name>
<evidence type="ECO:0000313" key="1">
    <source>
        <dbReference type="EMBL" id="RAX38472.1"/>
    </source>
</evidence>
<evidence type="ECO:0000313" key="2">
    <source>
        <dbReference type="Proteomes" id="UP000251205"/>
    </source>
</evidence>
<dbReference type="OrthoDB" id="8299280at2"/>
<organism evidence="1 2">
    <name type="scientific">Rhizobium tropici</name>
    <dbReference type="NCBI Taxonomy" id="398"/>
    <lineage>
        <taxon>Bacteria</taxon>
        <taxon>Pseudomonadati</taxon>
        <taxon>Pseudomonadota</taxon>
        <taxon>Alphaproteobacteria</taxon>
        <taxon>Hyphomicrobiales</taxon>
        <taxon>Rhizobiaceae</taxon>
        <taxon>Rhizobium/Agrobacterium group</taxon>
        <taxon>Rhizobium</taxon>
    </lineage>
</organism>
<gene>
    <name evidence="1" type="ORF">DQ393_28170</name>
</gene>
<comment type="caution">
    <text evidence="1">The sequence shown here is derived from an EMBL/GenBank/DDBJ whole genome shotgun (WGS) entry which is preliminary data.</text>
</comment>
<sequence length="120" mass="13210">MQANQAPSPSQTDVLICLDNQQVASRIGTVLSQQGLTVLIIPTTGLQEWFEPNGCQLVVTHTAMIGQVRNRFNLPVVNIEAFIFDRPEHTTEGAARQFDGDAFVKRVFLVMNGGQKRAAE</sequence>
<proteinExistence type="predicted"/>